<evidence type="ECO:0000256" key="3">
    <source>
        <dbReference type="ARBA" id="ARBA00022630"/>
    </source>
</evidence>
<dbReference type="InterPro" id="IPR006076">
    <property type="entry name" value="FAD-dep_OxRdtase"/>
</dbReference>
<dbReference type="SUPFAM" id="SSF51905">
    <property type="entry name" value="FAD/NAD(P)-binding domain"/>
    <property type="match status" value="1"/>
</dbReference>
<evidence type="ECO:0000256" key="5">
    <source>
        <dbReference type="ARBA" id="ARBA00022827"/>
    </source>
</evidence>
<comment type="cofactor">
    <cofactor evidence="1 7">
        <name>FAD</name>
        <dbReference type="ChEBI" id="CHEBI:57692"/>
    </cofactor>
</comment>
<dbReference type="Gene3D" id="3.30.9.10">
    <property type="entry name" value="D-Amino Acid Oxidase, subunit A, domain 2"/>
    <property type="match status" value="1"/>
</dbReference>
<dbReference type="InterPro" id="IPR000447">
    <property type="entry name" value="G3P_DH_FAD-dep"/>
</dbReference>
<feature type="domain" description="FAD dependent oxidoreductase" evidence="8">
    <location>
        <begin position="67"/>
        <end position="428"/>
    </location>
</feature>
<dbReference type="Pfam" id="PF16901">
    <property type="entry name" value="DAO_C"/>
    <property type="match status" value="1"/>
</dbReference>
<gene>
    <name evidence="10" type="ORF">ATI61_1219</name>
</gene>
<dbReference type="InterPro" id="IPR038299">
    <property type="entry name" value="DAO_C_sf"/>
</dbReference>
<evidence type="ECO:0000256" key="1">
    <source>
        <dbReference type="ARBA" id="ARBA00001974"/>
    </source>
</evidence>
<dbReference type="Gene3D" id="1.10.8.870">
    <property type="entry name" value="Alpha-glycerophosphate oxidase, cap domain"/>
    <property type="match status" value="1"/>
</dbReference>
<dbReference type="EC" id="1.1.5.3" evidence="7"/>
<dbReference type="Gene3D" id="3.50.50.60">
    <property type="entry name" value="FAD/NAD(P)-binding domain"/>
    <property type="match status" value="1"/>
</dbReference>
<accession>A0ABX9JLJ3</accession>
<dbReference type="InterPro" id="IPR031656">
    <property type="entry name" value="DAO_C"/>
</dbReference>
<dbReference type="InterPro" id="IPR036188">
    <property type="entry name" value="FAD/NAD-bd_sf"/>
</dbReference>
<proteinExistence type="inferred from homology"/>
<dbReference type="PRINTS" id="PR01001">
    <property type="entry name" value="FADG3PDH"/>
</dbReference>
<feature type="domain" description="Alpha-glycerophosphate oxidase C-terminal" evidence="9">
    <location>
        <begin position="451"/>
        <end position="570"/>
    </location>
</feature>
<evidence type="ECO:0000259" key="9">
    <source>
        <dbReference type="Pfam" id="PF16901"/>
    </source>
</evidence>
<dbReference type="PROSITE" id="PS00977">
    <property type="entry name" value="FAD_G3PDH_1"/>
    <property type="match status" value="1"/>
</dbReference>
<dbReference type="Proteomes" id="UP000256345">
    <property type="component" value="Unassembled WGS sequence"/>
</dbReference>
<comment type="similarity">
    <text evidence="2 7">Belongs to the FAD-dependent glycerol-3-phosphate dehydrogenase family.</text>
</comment>
<comment type="catalytic activity">
    <reaction evidence="7">
        <text>a quinone + sn-glycerol 3-phosphate = dihydroxyacetone phosphate + a quinol</text>
        <dbReference type="Rhea" id="RHEA:18977"/>
        <dbReference type="ChEBI" id="CHEBI:24646"/>
        <dbReference type="ChEBI" id="CHEBI:57597"/>
        <dbReference type="ChEBI" id="CHEBI:57642"/>
        <dbReference type="ChEBI" id="CHEBI:132124"/>
        <dbReference type="EC" id="1.1.5.3"/>
    </reaction>
</comment>
<dbReference type="PANTHER" id="PTHR11985">
    <property type="entry name" value="GLYCEROL-3-PHOSPHATE DEHYDROGENASE"/>
    <property type="match status" value="1"/>
</dbReference>
<keyword evidence="5" id="KW-0274">FAD</keyword>
<dbReference type="PROSITE" id="PS00978">
    <property type="entry name" value="FAD_G3PDH_2"/>
    <property type="match status" value="1"/>
</dbReference>
<evidence type="ECO:0000256" key="4">
    <source>
        <dbReference type="ARBA" id="ARBA00022798"/>
    </source>
</evidence>
<keyword evidence="11" id="KW-1185">Reference proteome</keyword>
<name>A0ABX9JLJ3_9BACT</name>
<keyword evidence="4" id="KW-0319">Glycerol metabolism</keyword>
<sequence>MTLTHRVRFLLSGPLPRHYTPAVRPESAALSTPVSPSDSLVVASPAFPQPPAPRPERLLALSSTEFDLLVIGGGVTGSGIARDASLRGLRVALVEREDFASGTSSRSSRLIHGGVRYLEHGHLGLVFESSIERYRLLRLAPHLVRPLAFVWPVYEGARIPRWKLAAGLKLYDALALFRNVKGSRSLNASQVAETVPGLRTDGLRGGSRYYDAATDDARLTFINALAASEAGAIVLNHVSVRSLLIQEGRARGAHVVDSLTGQQLTVRARVIVNATGPWSDEIRKLDAANGGGPTVRGSKGVHVSVPRERLPTECALTLLSPVDGRVMFILPAGTHTIIGTTETATRAHPSEVRASVSDVDYLLTSANGFFPTAHLAREDVVSAWAGIRPLVASGYSGADAGSASREHAIHTSPTGVLAISGGKLTTYRVMARDMVDAVEHALGVPHRKAPTHSLPLPGGDIPSFDAELSSARSTVGRDDTALHLVRAYGGRWRQVWALTHAQPLLAEPLVPGLPYIRAEAVHGVTHELVHTLSDLLVRRLKVSFETRDLGRAAARLAASDVAPLLGWSPQDVERQLADYSRDVERLFGIDPADA</sequence>
<evidence type="ECO:0000256" key="7">
    <source>
        <dbReference type="RuleBase" id="RU361217"/>
    </source>
</evidence>
<evidence type="ECO:0000313" key="10">
    <source>
        <dbReference type="EMBL" id="REG20444.1"/>
    </source>
</evidence>
<evidence type="ECO:0000256" key="2">
    <source>
        <dbReference type="ARBA" id="ARBA00007330"/>
    </source>
</evidence>
<protein>
    <recommendedName>
        <fullName evidence="7">Glycerol-3-phosphate dehydrogenase</fullName>
        <ecNumber evidence="7">1.1.5.3</ecNumber>
    </recommendedName>
</protein>
<keyword evidence="6 7" id="KW-0560">Oxidoreductase</keyword>
<keyword evidence="3 7" id="KW-0285">Flavoprotein</keyword>
<comment type="caution">
    <text evidence="10">The sequence shown here is derived from an EMBL/GenBank/DDBJ whole genome shotgun (WGS) entry which is preliminary data.</text>
</comment>
<reference evidence="10 11" key="1">
    <citation type="submission" date="2018-08" db="EMBL/GenBank/DDBJ databases">
        <title>Genomic Encyclopedia of Archaeal and Bacterial Type Strains, Phase II (KMG-II): from individual species to whole genera.</title>
        <authorList>
            <person name="Goeker M."/>
        </authorList>
    </citation>
    <scope>NUCLEOTIDE SEQUENCE [LARGE SCALE GENOMIC DNA]</scope>
    <source>
        <strain evidence="10 11">DSM 2261</strain>
    </source>
</reference>
<dbReference type="SUPFAM" id="SSF54373">
    <property type="entry name" value="FAD-linked reductases, C-terminal domain"/>
    <property type="match status" value="1"/>
</dbReference>
<evidence type="ECO:0000259" key="8">
    <source>
        <dbReference type="Pfam" id="PF01266"/>
    </source>
</evidence>
<organism evidence="10 11">
    <name type="scientific">Archangium gephyra</name>
    <dbReference type="NCBI Taxonomy" id="48"/>
    <lineage>
        <taxon>Bacteria</taxon>
        <taxon>Pseudomonadati</taxon>
        <taxon>Myxococcota</taxon>
        <taxon>Myxococcia</taxon>
        <taxon>Myxococcales</taxon>
        <taxon>Cystobacterineae</taxon>
        <taxon>Archangiaceae</taxon>
        <taxon>Archangium</taxon>
    </lineage>
</organism>
<evidence type="ECO:0000256" key="6">
    <source>
        <dbReference type="ARBA" id="ARBA00023002"/>
    </source>
</evidence>
<evidence type="ECO:0000313" key="11">
    <source>
        <dbReference type="Proteomes" id="UP000256345"/>
    </source>
</evidence>
<dbReference type="Pfam" id="PF01266">
    <property type="entry name" value="DAO"/>
    <property type="match status" value="1"/>
</dbReference>
<dbReference type="EMBL" id="QUMU01000021">
    <property type="protein sequence ID" value="REG20444.1"/>
    <property type="molecule type" value="Genomic_DNA"/>
</dbReference>
<dbReference type="PANTHER" id="PTHR11985:SF35">
    <property type="entry name" value="ANAEROBIC GLYCEROL-3-PHOSPHATE DEHYDROGENASE SUBUNIT A"/>
    <property type="match status" value="1"/>
</dbReference>